<dbReference type="EMBL" id="JANPWB010000010">
    <property type="protein sequence ID" value="KAJ1142267.1"/>
    <property type="molecule type" value="Genomic_DNA"/>
</dbReference>
<dbReference type="Proteomes" id="UP001066276">
    <property type="component" value="Chromosome 6"/>
</dbReference>
<feature type="region of interest" description="Disordered" evidence="1">
    <location>
        <begin position="112"/>
        <end position="154"/>
    </location>
</feature>
<reference evidence="2" key="1">
    <citation type="journal article" date="2022" name="bioRxiv">
        <title>Sequencing and chromosome-scale assembly of the giantPleurodeles waltlgenome.</title>
        <authorList>
            <person name="Brown T."/>
            <person name="Elewa A."/>
            <person name="Iarovenko S."/>
            <person name="Subramanian E."/>
            <person name="Araus A.J."/>
            <person name="Petzold A."/>
            <person name="Susuki M."/>
            <person name="Suzuki K.-i.T."/>
            <person name="Hayashi T."/>
            <person name="Toyoda A."/>
            <person name="Oliveira C."/>
            <person name="Osipova E."/>
            <person name="Leigh N.D."/>
            <person name="Simon A."/>
            <person name="Yun M.H."/>
        </authorList>
    </citation>
    <scope>NUCLEOTIDE SEQUENCE</scope>
    <source>
        <strain evidence="2">20211129_DDA</strain>
        <tissue evidence="2">Liver</tissue>
    </source>
</reference>
<sequence>MYNFWYSSAGRRIAASLTSWRCRSRLSDLRGIPALGAGEEEAAGCRARLPRIPSCAFPRHSVEGVRALPVAGSWAGPTWIGGSQRLRLILHAPVVRELGRVRRREEVLRPQQDDYSLGLPRRPQPVGESYRAPRGLRPDPGSWGCTGWAGAGPV</sequence>
<accession>A0AAV7QS68</accession>
<name>A0AAV7QS68_PLEWA</name>
<evidence type="ECO:0000256" key="1">
    <source>
        <dbReference type="SAM" id="MobiDB-lite"/>
    </source>
</evidence>
<dbReference type="AlphaFoldDB" id="A0AAV7QS68"/>
<keyword evidence="3" id="KW-1185">Reference proteome</keyword>
<organism evidence="2 3">
    <name type="scientific">Pleurodeles waltl</name>
    <name type="common">Iberian ribbed newt</name>
    <dbReference type="NCBI Taxonomy" id="8319"/>
    <lineage>
        <taxon>Eukaryota</taxon>
        <taxon>Metazoa</taxon>
        <taxon>Chordata</taxon>
        <taxon>Craniata</taxon>
        <taxon>Vertebrata</taxon>
        <taxon>Euteleostomi</taxon>
        <taxon>Amphibia</taxon>
        <taxon>Batrachia</taxon>
        <taxon>Caudata</taxon>
        <taxon>Salamandroidea</taxon>
        <taxon>Salamandridae</taxon>
        <taxon>Pleurodelinae</taxon>
        <taxon>Pleurodeles</taxon>
    </lineage>
</organism>
<proteinExistence type="predicted"/>
<evidence type="ECO:0000313" key="2">
    <source>
        <dbReference type="EMBL" id="KAJ1142267.1"/>
    </source>
</evidence>
<comment type="caution">
    <text evidence="2">The sequence shown here is derived from an EMBL/GenBank/DDBJ whole genome shotgun (WGS) entry which is preliminary data.</text>
</comment>
<protein>
    <submittedName>
        <fullName evidence="2">Uncharacterized protein</fullName>
    </submittedName>
</protein>
<gene>
    <name evidence="2" type="ORF">NDU88_008594</name>
</gene>
<evidence type="ECO:0000313" key="3">
    <source>
        <dbReference type="Proteomes" id="UP001066276"/>
    </source>
</evidence>